<evidence type="ECO:0008006" key="3">
    <source>
        <dbReference type="Google" id="ProtNLM"/>
    </source>
</evidence>
<dbReference type="Pfam" id="PF00023">
    <property type="entry name" value="Ank"/>
    <property type="match status" value="1"/>
</dbReference>
<evidence type="ECO:0000313" key="1">
    <source>
        <dbReference type="EMBL" id="KAF4980320.1"/>
    </source>
</evidence>
<dbReference type="InterPro" id="IPR002110">
    <property type="entry name" value="Ankyrin_rpt"/>
</dbReference>
<name>A0A8H4UNE9_9HYPO</name>
<dbReference type="SUPFAM" id="SSF48403">
    <property type="entry name" value="Ankyrin repeat"/>
    <property type="match status" value="1"/>
</dbReference>
<protein>
    <recommendedName>
        <fullName evidence="3">F-box domain-containing protein</fullName>
    </recommendedName>
</protein>
<dbReference type="EMBL" id="JABEYC010000241">
    <property type="protein sequence ID" value="KAF4980320.1"/>
    <property type="molecule type" value="Genomic_DNA"/>
</dbReference>
<comment type="caution">
    <text evidence="1">The sequence shown here is derived from an EMBL/GenBank/DDBJ whole genome shotgun (WGS) entry which is preliminary data.</text>
</comment>
<organism evidence="1 2">
    <name type="scientific">Fusarium zealandicum</name>
    <dbReference type="NCBI Taxonomy" id="1053134"/>
    <lineage>
        <taxon>Eukaryota</taxon>
        <taxon>Fungi</taxon>
        <taxon>Dikarya</taxon>
        <taxon>Ascomycota</taxon>
        <taxon>Pezizomycotina</taxon>
        <taxon>Sordariomycetes</taxon>
        <taxon>Hypocreomycetidae</taxon>
        <taxon>Hypocreales</taxon>
        <taxon>Nectriaceae</taxon>
        <taxon>Fusarium</taxon>
        <taxon>Fusarium staphyleae species complex</taxon>
    </lineage>
</organism>
<sequence>MTNLSKDKFLEAVDKPSTHISEHTGPDMLSALPSELLIEFYYMLPAYSEKSRFVRTSKKLHHMFEAHLYQEAATTLSWFPMFFAARQGNISTLDKCTEYGAPAEMSWSESLSFVVNMYPSIKQGHTPLDEAISGQHVNALIWLLAHGACPNRRIRPHRLVSPLTRACWMGANNSITLGTAQHRPQRSATQRLREQTETAMLIVSILVDAGAVKTEPFEFYSSLERQSS</sequence>
<dbReference type="Gene3D" id="1.25.40.20">
    <property type="entry name" value="Ankyrin repeat-containing domain"/>
    <property type="match status" value="1"/>
</dbReference>
<evidence type="ECO:0000313" key="2">
    <source>
        <dbReference type="Proteomes" id="UP000635477"/>
    </source>
</evidence>
<dbReference type="Proteomes" id="UP000635477">
    <property type="component" value="Unassembled WGS sequence"/>
</dbReference>
<accession>A0A8H4UNE9</accession>
<dbReference type="InterPro" id="IPR036770">
    <property type="entry name" value="Ankyrin_rpt-contain_sf"/>
</dbReference>
<dbReference type="OrthoDB" id="194358at2759"/>
<proteinExistence type="predicted"/>
<reference evidence="1" key="2">
    <citation type="submission" date="2020-05" db="EMBL/GenBank/DDBJ databases">
        <authorList>
            <person name="Kim H.-S."/>
            <person name="Proctor R.H."/>
            <person name="Brown D.W."/>
        </authorList>
    </citation>
    <scope>NUCLEOTIDE SEQUENCE</scope>
    <source>
        <strain evidence="1">NRRL 22465</strain>
    </source>
</reference>
<dbReference type="AlphaFoldDB" id="A0A8H4UNE9"/>
<reference evidence="1" key="1">
    <citation type="journal article" date="2020" name="BMC Genomics">
        <title>Correction to: Identification and distribution of gene clusters required for synthesis of sphingolipid metabolism inhibitors in diverse species of the filamentous fungus Fusarium.</title>
        <authorList>
            <person name="Kim H.S."/>
            <person name="Lohmar J.M."/>
            <person name="Busman M."/>
            <person name="Brown D.W."/>
            <person name="Naumann T.A."/>
            <person name="Divon H.H."/>
            <person name="Lysoe E."/>
            <person name="Uhlig S."/>
            <person name="Proctor R.H."/>
        </authorList>
    </citation>
    <scope>NUCLEOTIDE SEQUENCE</scope>
    <source>
        <strain evidence="1">NRRL 22465</strain>
    </source>
</reference>
<gene>
    <name evidence="1" type="ORF">FZEAL_3637</name>
</gene>
<keyword evidence="2" id="KW-1185">Reference proteome</keyword>